<dbReference type="AlphaFoldDB" id="A0A1F7XAP6"/>
<name>A0A1F7XAP6_9BACT</name>
<evidence type="ECO:0000313" key="2">
    <source>
        <dbReference type="Proteomes" id="UP000177053"/>
    </source>
</evidence>
<proteinExistence type="predicted"/>
<comment type="caution">
    <text evidence="1">The sequence shown here is derived from an EMBL/GenBank/DDBJ whole genome shotgun (WGS) entry which is preliminary data.</text>
</comment>
<evidence type="ECO:0000313" key="1">
    <source>
        <dbReference type="EMBL" id="OGM12033.1"/>
    </source>
</evidence>
<dbReference type="EMBL" id="MGFS01000004">
    <property type="protein sequence ID" value="OGM12033.1"/>
    <property type="molecule type" value="Genomic_DNA"/>
</dbReference>
<gene>
    <name evidence="1" type="ORF">A2Z22_01865</name>
</gene>
<organism evidence="1 2">
    <name type="scientific">Candidatus Woesebacteria bacterium RBG_16_34_12</name>
    <dbReference type="NCBI Taxonomy" id="1802480"/>
    <lineage>
        <taxon>Bacteria</taxon>
        <taxon>Candidatus Woeseibacteriota</taxon>
    </lineage>
</organism>
<dbReference type="Proteomes" id="UP000177053">
    <property type="component" value="Unassembled WGS sequence"/>
</dbReference>
<sequence>MPTFDITEKRPCINIFKLNKAYYFKHFFDDPELFQELEPYYEKASYRFKMASAGARNKVMKYLDRKGFDPNIIEDAAPFTVEIGKYQNYGELLKNSVESYPLRDKIVLVMKDIEWVEQALSMGAKKQEHQ</sequence>
<reference evidence="1 2" key="1">
    <citation type="journal article" date="2016" name="Nat. Commun.">
        <title>Thousands of microbial genomes shed light on interconnected biogeochemical processes in an aquifer system.</title>
        <authorList>
            <person name="Anantharaman K."/>
            <person name="Brown C.T."/>
            <person name="Hug L.A."/>
            <person name="Sharon I."/>
            <person name="Castelle C.J."/>
            <person name="Probst A.J."/>
            <person name="Thomas B.C."/>
            <person name="Singh A."/>
            <person name="Wilkins M.J."/>
            <person name="Karaoz U."/>
            <person name="Brodie E.L."/>
            <person name="Williams K.H."/>
            <person name="Hubbard S.S."/>
            <person name="Banfield J.F."/>
        </authorList>
    </citation>
    <scope>NUCLEOTIDE SEQUENCE [LARGE SCALE GENOMIC DNA]</scope>
</reference>
<protein>
    <submittedName>
        <fullName evidence="1">Uncharacterized protein</fullName>
    </submittedName>
</protein>
<accession>A0A1F7XAP6</accession>